<comment type="caution">
    <text evidence="2">The sequence shown here is derived from an EMBL/GenBank/DDBJ whole genome shotgun (WGS) entry which is preliminary data.</text>
</comment>
<feature type="region of interest" description="Disordered" evidence="1">
    <location>
        <begin position="42"/>
        <end position="64"/>
    </location>
</feature>
<accession>A0A2G9HA53</accession>
<evidence type="ECO:0000313" key="3">
    <source>
        <dbReference type="Proteomes" id="UP000231279"/>
    </source>
</evidence>
<reference evidence="3" key="1">
    <citation type="journal article" date="2018" name="Gigascience">
        <title>Genome assembly of the Pink Ipe (Handroanthus impetiginosus, Bignoniaceae), a highly valued, ecologically keystone Neotropical timber forest tree.</title>
        <authorList>
            <person name="Silva-Junior O.B."/>
            <person name="Grattapaglia D."/>
            <person name="Novaes E."/>
            <person name="Collevatti R.G."/>
        </authorList>
    </citation>
    <scope>NUCLEOTIDE SEQUENCE [LARGE SCALE GENOMIC DNA]</scope>
    <source>
        <strain evidence="3">cv. UFG-1</strain>
    </source>
</reference>
<dbReference type="OrthoDB" id="783496at2759"/>
<organism evidence="2 3">
    <name type="scientific">Handroanthus impetiginosus</name>
    <dbReference type="NCBI Taxonomy" id="429701"/>
    <lineage>
        <taxon>Eukaryota</taxon>
        <taxon>Viridiplantae</taxon>
        <taxon>Streptophyta</taxon>
        <taxon>Embryophyta</taxon>
        <taxon>Tracheophyta</taxon>
        <taxon>Spermatophyta</taxon>
        <taxon>Magnoliopsida</taxon>
        <taxon>eudicotyledons</taxon>
        <taxon>Gunneridae</taxon>
        <taxon>Pentapetalae</taxon>
        <taxon>asterids</taxon>
        <taxon>lamiids</taxon>
        <taxon>Lamiales</taxon>
        <taxon>Bignoniaceae</taxon>
        <taxon>Crescentiina</taxon>
        <taxon>Tabebuia alliance</taxon>
        <taxon>Handroanthus</taxon>
    </lineage>
</organism>
<evidence type="ECO:0000256" key="1">
    <source>
        <dbReference type="SAM" id="MobiDB-lite"/>
    </source>
</evidence>
<dbReference type="EMBL" id="NKXS01002288">
    <property type="protein sequence ID" value="PIN14411.1"/>
    <property type="molecule type" value="Genomic_DNA"/>
</dbReference>
<protein>
    <submittedName>
        <fullName evidence="2">Uncharacterized protein</fullName>
    </submittedName>
</protein>
<keyword evidence="3" id="KW-1185">Reference proteome</keyword>
<dbReference type="AlphaFoldDB" id="A0A2G9HA53"/>
<evidence type="ECO:0000313" key="2">
    <source>
        <dbReference type="EMBL" id="PIN14411.1"/>
    </source>
</evidence>
<gene>
    <name evidence="2" type="ORF">CDL12_12962</name>
</gene>
<dbReference type="PANTHER" id="PTHR35101">
    <property type="entry name" value="OS02G0162600 PROTEIN"/>
    <property type="match status" value="1"/>
</dbReference>
<sequence>MAKFPKLRFATEVAPPRFISVTKRPLVKMLETIDEEKAYASALSPASNKVHDQERHHRQVSPFE</sequence>
<name>A0A2G9HA53_9LAMI</name>
<dbReference type="PANTHER" id="PTHR35101:SF14">
    <property type="entry name" value="SULFOTRANSFERASE"/>
    <property type="match status" value="1"/>
</dbReference>
<dbReference type="Proteomes" id="UP000231279">
    <property type="component" value="Unassembled WGS sequence"/>
</dbReference>
<proteinExistence type="predicted"/>